<comment type="caution">
    <text evidence="2">The sequence shown here is derived from an EMBL/GenBank/DDBJ whole genome shotgun (WGS) entry which is preliminary data.</text>
</comment>
<proteinExistence type="predicted"/>
<evidence type="ECO:0000313" key="2">
    <source>
        <dbReference type="EMBL" id="RNG25088.1"/>
    </source>
</evidence>
<reference evidence="2 3" key="1">
    <citation type="submission" date="2018-11" db="EMBL/GenBank/DDBJ databases">
        <title>The Potential of Streptomyces as Biocontrol Agents against the Tomato grey mould, Botrytis cinerea (Gray mold) Frontiers in Microbiology.</title>
        <authorList>
            <person name="Li D."/>
        </authorList>
    </citation>
    <scope>NUCLEOTIDE SEQUENCE [LARGE SCALE GENOMIC DNA]</scope>
    <source>
        <strain evidence="2 3">NEAU-LD23</strain>
    </source>
</reference>
<dbReference type="Pfam" id="PF12802">
    <property type="entry name" value="MarR_2"/>
    <property type="match status" value="1"/>
</dbReference>
<protein>
    <submittedName>
        <fullName evidence="2">MarR family transcriptional regulator</fullName>
    </submittedName>
</protein>
<dbReference type="SUPFAM" id="SSF46785">
    <property type="entry name" value="Winged helix' DNA-binding domain"/>
    <property type="match status" value="1"/>
</dbReference>
<accession>A0A3M8W4P8</accession>
<dbReference type="AlphaFoldDB" id="A0A3M8W4P8"/>
<dbReference type="PROSITE" id="PS50995">
    <property type="entry name" value="HTH_MARR_2"/>
    <property type="match status" value="1"/>
</dbReference>
<organism evidence="2 3">
    <name type="scientific">Streptomyces botrytidirepellens</name>
    <dbReference type="NCBI Taxonomy" id="2486417"/>
    <lineage>
        <taxon>Bacteria</taxon>
        <taxon>Bacillati</taxon>
        <taxon>Actinomycetota</taxon>
        <taxon>Actinomycetes</taxon>
        <taxon>Kitasatosporales</taxon>
        <taxon>Streptomycetaceae</taxon>
        <taxon>Streptomyces</taxon>
    </lineage>
</organism>
<dbReference type="PANTHER" id="PTHR33164">
    <property type="entry name" value="TRANSCRIPTIONAL REGULATOR, MARR FAMILY"/>
    <property type="match status" value="1"/>
</dbReference>
<dbReference type="GO" id="GO:0003700">
    <property type="term" value="F:DNA-binding transcription factor activity"/>
    <property type="evidence" value="ECO:0007669"/>
    <property type="project" value="InterPro"/>
</dbReference>
<feature type="domain" description="HTH marR-type" evidence="1">
    <location>
        <begin position="30"/>
        <end position="165"/>
    </location>
</feature>
<dbReference type="InterPro" id="IPR036388">
    <property type="entry name" value="WH-like_DNA-bd_sf"/>
</dbReference>
<gene>
    <name evidence="2" type="ORF">EEJ42_16995</name>
</gene>
<dbReference type="InterPro" id="IPR000835">
    <property type="entry name" value="HTH_MarR-typ"/>
</dbReference>
<evidence type="ECO:0000259" key="1">
    <source>
        <dbReference type="PROSITE" id="PS50995"/>
    </source>
</evidence>
<dbReference type="Gene3D" id="1.10.10.10">
    <property type="entry name" value="Winged helix-like DNA-binding domain superfamily/Winged helix DNA-binding domain"/>
    <property type="match status" value="1"/>
</dbReference>
<name>A0A3M8W4P8_9ACTN</name>
<dbReference type="PRINTS" id="PR00598">
    <property type="entry name" value="HTHMARR"/>
</dbReference>
<sequence>MNEPQGQGEDALDRILQQWAETRPDLDVWSMAMMGRLFRATRLVEQGVVAYLAAEGMERWEFDVLATLRRSGPPYALSPKALAATMMIKPPALTHRVDRLVSRGLVDRELDATNRRRMVISLTQEGFDLVDNAVEGHVLNGERLFSALDRAEQEQLSDLMRKLLLSLGDTPPVP</sequence>
<evidence type="ECO:0000313" key="3">
    <source>
        <dbReference type="Proteomes" id="UP000275401"/>
    </source>
</evidence>
<dbReference type="GO" id="GO:0006950">
    <property type="term" value="P:response to stress"/>
    <property type="evidence" value="ECO:0007669"/>
    <property type="project" value="TreeGrafter"/>
</dbReference>
<dbReference type="InterPro" id="IPR039422">
    <property type="entry name" value="MarR/SlyA-like"/>
</dbReference>
<dbReference type="Proteomes" id="UP000275401">
    <property type="component" value="Unassembled WGS sequence"/>
</dbReference>
<dbReference type="SMART" id="SM00347">
    <property type="entry name" value="HTH_MARR"/>
    <property type="match status" value="1"/>
</dbReference>
<dbReference type="InterPro" id="IPR036390">
    <property type="entry name" value="WH_DNA-bd_sf"/>
</dbReference>
<dbReference type="EMBL" id="RIBZ01000226">
    <property type="protein sequence ID" value="RNG25088.1"/>
    <property type="molecule type" value="Genomic_DNA"/>
</dbReference>
<dbReference type="PANTHER" id="PTHR33164:SF104">
    <property type="entry name" value="TRANSCRIPTIONAL REGULATORY PROTEIN"/>
    <property type="match status" value="1"/>
</dbReference>
<keyword evidence="3" id="KW-1185">Reference proteome</keyword>